<evidence type="ECO:0000313" key="5">
    <source>
        <dbReference type="EMBL" id="QPT08583.1"/>
    </source>
</evidence>
<dbReference type="EMBL" id="CP065713">
    <property type="protein sequence ID" value="QPT08583.1"/>
    <property type="molecule type" value="Genomic_DNA"/>
</dbReference>
<dbReference type="InterPro" id="IPR007067">
    <property type="entry name" value="Tail_sheath"/>
</dbReference>
<proteinExistence type="inferred from homology"/>
<accession>A0A7T3AAT3</accession>
<feature type="domain" description="Phage tail sheath protein-like beta-sandwich" evidence="3">
    <location>
        <begin position="99"/>
        <end position="189"/>
    </location>
</feature>
<dbReference type="Pfam" id="PF17481">
    <property type="entry name" value="Phage_sheath_domII"/>
    <property type="match status" value="1"/>
</dbReference>
<evidence type="ECO:0000313" key="6">
    <source>
        <dbReference type="Proteomes" id="UP000594836"/>
    </source>
</evidence>
<name>A0A7T3AAT3_SPHPI</name>
<evidence type="ECO:0000259" key="2">
    <source>
        <dbReference type="Pfam" id="PF04984"/>
    </source>
</evidence>
<dbReference type="Pfam" id="PF17482">
    <property type="entry name" value="Phage_sheath_1C"/>
    <property type="match status" value="1"/>
</dbReference>
<dbReference type="Pfam" id="PF04984">
    <property type="entry name" value="Phage_sheath_1"/>
    <property type="match status" value="1"/>
</dbReference>
<dbReference type="PIRSF" id="PIRSF007349">
    <property type="entry name" value="Tsp_L"/>
    <property type="match status" value="1"/>
</dbReference>
<dbReference type="RefSeq" id="WP_197939120.1">
    <property type="nucleotide sequence ID" value="NZ_CP065713.1"/>
</dbReference>
<evidence type="ECO:0000256" key="1">
    <source>
        <dbReference type="ARBA" id="ARBA00008005"/>
    </source>
</evidence>
<comment type="similarity">
    <text evidence="1">Belongs to the myoviridae tail sheath protein family.</text>
</comment>
<evidence type="ECO:0000259" key="4">
    <source>
        <dbReference type="Pfam" id="PF17482"/>
    </source>
</evidence>
<organism evidence="5 6">
    <name type="scientific">Sphingomonas paucimobilis</name>
    <name type="common">Pseudomonas paucimobilis</name>
    <dbReference type="NCBI Taxonomy" id="13689"/>
    <lineage>
        <taxon>Bacteria</taxon>
        <taxon>Pseudomonadati</taxon>
        <taxon>Pseudomonadota</taxon>
        <taxon>Alphaproteobacteria</taxon>
        <taxon>Sphingomonadales</taxon>
        <taxon>Sphingomonadaceae</taxon>
        <taxon>Sphingomonas</taxon>
    </lineage>
</organism>
<dbReference type="AlphaFoldDB" id="A0A7T3AAT3"/>
<reference evidence="5 6" key="1">
    <citation type="submission" date="2020-12" db="EMBL/GenBank/DDBJ databases">
        <title>FDA dAtabase for Regulatory Grade micrObial Sequences (FDA-ARGOS): Supporting development and validation of Infectious Disease Dx tests.</title>
        <authorList>
            <person name="Sproer C."/>
            <person name="Gronow S."/>
            <person name="Severitt S."/>
            <person name="Schroder I."/>
            <person name="Tallon L."/>
            <person name="Sadzewicz L."/>
            <person name="Zhao X."/>
            <person name="Boylan J."/>
            <person name="Ott S."/>
            <person name="Bowen H."/>
            <person name="Vavikolanu K."/>
            <person name="Mehta A."/>
            <person name="Aluvathingal J."/>
            <person name="Nadendla S."/>
            <person name="Lowell S."/>
            <person name="Myers T."/>
            <person name="Yan Y."/>
            <person name="Sichtig H."/>
        </authorList>
    </citation>
    <scope>NUCLEOTIDE SEQUENCE [LARGE SCALE GENOMIC DNA]</scope>
    <source>
        <strain evidence="5 6">FDAARGOS_881</strain>
    </source>
</reference>
<gene>
    <name evidence="5" type="ORF">I6G38_18000</name>
</gene>
<protein>
    <submittedName>
        <fullName evidence="5">Phage tail sheath subtilisin-like domain-containing protein</fullName>
    </submittedName>
</protein>
<dbReference type="InterPro" id="IPR020287">
    <property type="entry name" value="Tail_sheath_C"/>
</dbReference>
<evidence type="ECO:0000259" key="3">
    <source>
        <dbReference type="Pfam" id="PF17481"/>
    </source>
</evidence>
<feature type="domain" description="Tail sheath protein subtilisin-like" evidence="2">
    <location>
        <begin position="205"/>
        <end position="365"/>
    </location>
</feature>
<dbReference type="InterPro" id="IPR035089">
    <property type="entry name" value="Phage_sheath_subtilisin"/>
</dbReference>
<dbReference type="Proteomes" id="UP000594836">
    <property type="component" value="Chromosome"/>
</dbReference>
<sequence>MTISFSTIPVSLRTPGAYIEFDASRAVSGLPPAPTKALLIGQRLAAGAVAPLTPIRIVSADQAAQMFGRGSMLHAMATAYRGADDLTELWAIGLSDLAGGTAATAQITVTAAAAAAGVIALMIDGVAVKVSVAAADAPATIATAIAAAVNALADLPVTAASAAAVVTLTARHKGTAGNDLDARANFYQGEGYPAGVGLVFTAFAGGAGNPDFATAIAAIGDASYSTIVCGFADAATMAAAEVEMARRWSAMEMIDGRVYFGARGTMAALAAIGNARNSPHLSIIGAKAAPHAPYRWAATFAAVVGFHGAIDPARPFQTLALPGLIAPAQGDRFTRTERDLLLRDGISTWTVDAGGAVLIERAITTYQVNPFGIEDTAFLDINTPMTLSYLRYAVRARILAKYPRHKLASDDTRATAGQAIVTPKVIRAELIALFRELEEAGLVENLDQFMADLIVERDKIDAGRVNALIPPDLVNQFRVFAARIQFIV</sequence>
<dbReference type="InterPro" id="IPR035326">
    <property type="entry name" value="Beta_sandwich_Seath"/>
</dbReference>
<feature type="domain" description="Tail sheath protein C-terminal" evidence="4">
    <location>
        <begin position="375"/>
        <end position="486"/>
    </location>
</feature>